<evidence type="ECO:0000313" key="5">
    <source>
        <dbReference type="Proteomes" id="UP000740830"/>
    </source>
</evidence>
<evidence type="ECO:0000259" key="3">
    <source>
        <dbReference type="Pfam" id="PF01656"/>
    </source>
</evidence>
<evidence type="ECO:0000256" key="2">
    <source>
        <dbReference type="ARBA" id="ARBA00022840"/>
    </source>
</evidence>
<dbReference type="PANTHER" id="PTHR43384:SF4">
    <property type="entry name" value="CELLULOSE BIOSYNTHESIS PROTEIN BCSQ-RELATED"/>
    <property type="match status" value="1"/>
</dbReference>
<reference evidence="4 5" key="1">
    <citation type="submission" date="2021-06" db="EMBL/GenBank/DDBJ databases">
        <title>Clostridia strains as spoilage organisms.</title>
        <authorList>
            <person name="Wambui J."/>
            <person name="Stephan R."/>
            <person name="Stevens M.J.A."/>
        </authorList>
    </citation>
    <scope>NUCLEOTIDE SEQUENCE [LARGE SCALE GENOMIC DNA]</scope>
    <source>
        <strain evidence="4 5">CM013</strain>
    </source>
</reference>
<comment type="caution">
    <text evidence="4">The sequence shown here is derived from an EMBL/GenBank/DDBJ whole genome shotgun (WGS) entry which is preliminary data.</text>
</comment>
<proteinExistence type="predicted"/>
<evidence type="ECO:0000313" key="4">
    <source>
        <dbReference type="EMBL" id="MBU3218569.1"/>
    </source>
</evidence>
<dbReference type="Proteomes" id="UP000740830">
    <property type="component" value="Unassembled WGS sequence"/>
</dbReference>
<keyword evidence="2" id="KW-0067">ATP-binding</keyword>
<evidence type="ECO:0000256" key="1">
    <source>
        <dbReference type="ARBA" id="ARBA00022741"/>
    </source>
</evidence>
<organism evidence="4 5">
    <name type="scientific">Clostridium algidicarnis</name>
    <dbReference type="NCBI Taxonomy" id="37659"/>
    <lineage>
        <taxon>Bacteria</taxon>
        <taxon>Bacillati</taxon>
        <taxon>Bacillota</taxon>
        <taxon>Clostridia</taxon>
        <taxon>Eubacteriales</taxon>
        <taxon>Clostridiaceae</taxon>
        <taxon>Clostridium</taxon>
    </lineage>
</organism>
<name>A0ABS6BZB5_9CLOT</name>
<dbReference type="InterPro" id="IPR033875">
    <property type="entry name" value="FlhG"/>
</dbReference>
<gene>
    <name evidence="4" type="ORF">KPL27_00405</name>
</gene>
<dbReference type="InterPro" id="IPR050625">
    <property type="entry name" value="ParA/MinD_ATPase"/>
</dbReference>
<dbReference type="PANTHER" id="PTHR43384">
    <property type="entry name" value="SEPTUM SITE-DETERMINING PROTEIN MIND HOMOLOG, CHLOROPLASTIC-RELATED"/>
    <property type="match status" value="1"/>
</dbReference>
<dbReference type="InterPro" id="IPR002586">
    <property type="entry name" value="CobQ/CobB/MinD/ParA_Nub-bd_dom"/>
</dbReference>
<keyword evidence="1" id="KW-0547">Nucleotide-binding</keyword>
<protein>
    <submittedName>
        <fullName evidence="4">MinD/ParA family protein</fullName>
    </submittedName>
</protein>
<keyword evidence="5" id="KW-1185">Reference proteome</keyword>
<dbReference type="PIRSF" id="PIRSF003092">
    <property type="entry name" value="MinD"/>
    <property type="match status" value="1"/>
</dbReference>
<sequence>MLDQAERLREIAYDHKTNKSPKIITITSGKGGVGKSNIVVNLAIALQRLGNKVIVFDADIGMGNDDVLLGIISKYNVFDIIDKDKEIEEVLIEGPFGIKLLPGGSGVNKIEELTDDERRKFLSKLTSLEDLDFILMDTGAGISRTVLAFVSTAEELIVVTTPEPPSITDAYSLLKAVSHFKLKSKVNIIINRASDYKEGEITYNKLKNAMNSFLKMEAVYLGTILDDKKVTKAVRSQKPFVLAYPLSVASNDILSIAEKLNGSKEEETMGIGIQGLFKKIFSIFS</sequence>
<dbReference type="RefSeq" id="WP_216130897.1">
    <property type="nucleotide sequence ID" value="NZ_JAHLDG010000001.1"/>
</dbReference>
<dbReference type="Pfam" id="PF01656">
    <property type="entry name" value="CbiA"/>
    <property type="match status" value="1"/>
</dbReference>
<accession>A0ABS6BZB5</accession>
<dbReference type="InterPro" id="IPR025501">
    <property type="entry name" value="MinD_FleN"/>
</dbReference>
<dbReference type="CDD" id="cd02038">
    <property type="entry name" value="FlhG-like"/>
    <property type="match status" value="1"/>
</dbReference>
<feature type="domain" description="CobQ/CobB/MinD/ParA nucleotide binding" evidence="3">
    <location>
        <begin position="24"/>
        <end position="240"/>
    </location>
</feature>
<dbReference type="EMBL" id="JAHLDG010000001">
    <property type="protein sequence ID" value="MBU3218569.1"/>
    <property type="molecule type" value="Genomic_DNA"/>
</dbReference>